<keyword evidence="3" id="KW-1185">Reference proteome</keyword>
<feature type="non-terminal residue" evidence="2">
    <location>
        <position position="1"/>
    </location>
</feature>
<gene>
    <name evidence="2" type="ORF">GOODEAATRI_005784</name>
</gene>
<feature type="region of interest" description="Disordered" evidence="1">
    <location>
        <begin position="16"/>
        <end position="118"/>
    </location>
</feature>
<organism evidence="2 3">
    <name type="scientific">Goodea atripinnis</name>
    <dbReference type="NCBI Taxonomy" id="208336"/>
    <lineage>
        <taxon>Eukaryota</taxon>
        <taxon>Metazoa</taxon>
        <taxon>Chordata</taxon>
        <taxon>Craniata</taxon>
        <taxon>Vertebrata</taxon>
        <taxon>Euteleostomi</taxon>
        <taxon>Actinopterygii</taxon>
        <taxon>Neopterygii</taxon>
        <taxon>Teleostei</taxon>
        <taxon>Neoteleostei</taxon>
        <taxon>Acanthomorphata</taxon>
        <taxon>Ovalentaria</taxon>
        <taxon>Atherinomorphae</taxon>
        <taxon>Cyprinodontiformes</taxon>
        <taxon>Goodeidae</taxon>
        <taxon>Goodea</taxon>
    </lineage>
</organism>
<evidence type="ECO:0000313" key="3">
    <source>
        <dbReference type="Proteomes" id="UP001476798"/>
    </source>
</evidence>
<dbReference type="EMBL" id="JAHRIO010080231">
    <property type="protein sequence ID" value="MEQ2184229.1"/>
    <property type="molecule type" value="Genomic_DNA"/>
</dbReference>
<feature type="compositionally biased region" description="Polar residues" evidence="1">
    <location>
        <begin position="80"/>
        <end position="102"/>
    </location>
</feature>
<comment type="caution">
    <text evidence="2">The sequence shown here is derived from an EMBL/GenBank/DDBJ whole genome shotgun (WGS) entry which is preliminary data.</text>
</comment>
<evidence type="ECO:0000256" key="1">
    <source>
        <dbReference type="SAM" id="MobiDB-lite"/>
    </source>
</evidence>
<evidence type="ECO:0000313" key="2">
    <source>
        <dbReference type="EMBL" id="MEQ2184229.1"/>
    </source>
</evidence>
<feature type="compositionally biased region" description="Basic and acidic residues" evidence="1">
    <location>
        <begin position="105"/>
        <end position="114"/>
    </location>
</feature>
<dbReference type="Proteomes" id="UP001476798">
    <property type="component" value="Unassembled WGS sequence"/>
</dbReference>
<name>A0ABV0PL76_9TELE</name>
<feature type="compositionally biased region" description="Acidic residues" evidence="1">
    <location>
        <begin position="19"/>
        <end position="40"/>
    </location>
</feature>
<reference evidence="2 3" key="1">
    <citation type="submission" date="2021-06" db="EMBL/GenBank/DDBJ databases">
        <authorList>
            <person name="Palmer J.M."/>
        </authorList>
    </citation>
    <scope>NUCLEOTIDE SEQUENCE [LARGE SCALE GENOMIC DNA]</scope>
    <source>
        <strain evidence="2 3">GA_2019</strain>
        <tissue evidence="2">Muscle</tissue>
    </source>
</reference>
<protein>
    <submittedName>
        <fullName evidence="2">Uncharacterized protein</fullName>
    </submittedName>
</protein>
<accession>A0ABV0PL76</accession>
<proteinExistence type="predicted"/>
<sequence>AQKDAGECHIMIPVITFDSPEEEWQQEQMEGEEVTGSEDDPTPRQQQQFTRQSEEFHLCRETISSESNTLECPDLEQEQRGLQMNEDSASSPQLTNDNSSSGIDVHSHPDDTHPLEPIVDSQGFLRLPPMVGRYGPGGRTHIRGLSMDSGKDAILLSDRSHSAVC</sequence>